<proteinExistence type="predicted"/>
<gene>
    <name evidence="2" type="ORF">ACFSJF_14070</name>
</gene>
<sequence length="278" mass="31773">MKKWMITIMMVMLATGLVACGGEGAQEVYKNAMESADKMESAEFVITMNQEMVLPDNTEMVMESEMNGSMTVDPVAMYQKGNVSVTMQGDSMDNMFPMDMDTEIYLVDNEMYVYESMMGQWVKMDTSMVPSELMDSATSQQLDVSAQFEMLEQYVDDLDFEETDSEYIYKLSADSEGFKEFTEEMIHEYMPEELTAQLDGTISEVLENMEIDYLNVEMVLDKKTYDLRHYNMDMSMKMNVEGEEISIVQQIDTDYKNINSTSPITVPQEVMDAAVDGM</sequence>
<keyword evidence="1" id="KW-0732">Signal</keyword>
<dbReference type="Gene3D" id="2.50.20.20">
    <property type="match status" value="1"/>
</dbReference>
<dbReference type="Proteomes" id="UP001597383">
    <property type="component" value="Unassembled WGS sequence"/>
</dbReference>
<keyword evidence="3" id="KW-1185">Reference proteome</keyword>
<dbReference type="Pfam" id="PF20316">
    <property type="entry name" value="DUF6612"/>
    <property type="match status" value="1"/>
</dbReference>
<dbReference type="RefSeq" id="WP_377558043.1">
    <property type="nucleotide sequence ID" value="NZ_JBHUHQ010000019.1"/>
</dbReference>
<comment type="caution">
    <text evidence="2">The sequence shown here is derived from an EMBL/GenBank/DDBJ whole genome shotgun (WGS) entry which is preliminary data.</text>
</comment>
<feature type="signal peptide" evidence="1">
    <location>
        <begin position="1"/>
        <end position="19"/>
    </location>
</feature>
<dbReference type="InterPro" id="IPR046720">
    <property type="entry name" value="DUF6612"/>
</dbReference>
<evidence type="ECO:0000256" key="1">
    <source>
        <dbReference type="SAM" id="SignalP"/>
    </source>
</evidence>
<feature type="chain" id="PRO_5046126243" evidence="1">
    <location>
        <begin position="20"/>
        <end position="278"/>
    </location>
</feature>
<evidence type="ECO:0000313" key="3">
    <source>
        <dbReference type="Proteomes" id="UP001597383"/>
    </source>
</evidence>
<organism evidence="2 3">
    <name type="scientific">Ornithinibacillus salinisoli</name>
    <dbReference type="NCBI Taxonomy" id="1848459"/>
    <lineage>
        <taxon>Bacteria</taxon>
        <taxon>Bacillati</taxon>
        <taxon>Bacillota</taxon>
        <taxon>Bacilli</taxon>
        <taxon>Bacillales</taxon>
        <taxon>Bacillaceae</taxon>
        <taxon>Ornithinibacillus</taxon>
    </lineage>
</organism>
<evidence type="ECO:0000313" key="2">
    <source>
        <dbReference type="EMBL" id="MFD2045402.1"/>
    </source>
</evidence>
<reference evidence="3" key="1">
    <citation type="journal article" date="2019" name="Int. J. Syst. Evol. Microbiol.">
        <title>The Global Catalogue of Microorganisms (GCM) 10K type strain sequencing project: providing services to taxonomists for standard genome sequencing and annotation.</title>
        <authorList>
            <consortium name="The Broad Institute Genomics Platform"/>
            <consortium name="The Broad Institute Genome Sequencing Center for Infectious Disease"/>
            <person name="Wu L."/>
            <person name="Ma J."/>
        </authorList>
    </citation>
    <scope>NUCLEOTIDE SEQUENCE [LARGE SCALE GENOMIC DNA]</scope>
    <source>
        <strain evidence="3">R28</strain>
    </source>
</reference>
<accession>A0ABW4W4B6</accession>
<name>A0ABW4W4B6_9BACI</name>
<dbReference type="EMBL" id="JBHUHQ010000019">
    <property type="protein sequence ID" value="MFD2045402.1"/>
    <property type="molecule type" value="Genomic_DNA"/>
</dbReference>
<protein>
    <submittedName>
        <fullName evidence="2">DUF6612 family protein</fullName>
    </submittedName>
</protein>